<reference evidence="1" key="2">
    <citation type="submission" date="2020-09" db="EMBL/GenBank/DDBJ databases">
        <authorList>
            <person name="Sun Q."/>
            <person name="Zhou Y."/>
        </authorList>
    </citation>
    <scope>NUCLEOTIDE SEQUENCE</scope>
    <source>
        <strain evidence="1">CGMCC 1.15388</strain>
    </source>
</reference>
<sequence length="74" mass="8698">MSISSYPVPQTAVHRLAFALGKALVEWAQTRAERAELRAQQRRERTVQTQEHRLAAERRRQDVLLEHAQWTHLL</sequence>
<protein>
    <submittedName>
        <fullName evidence="1">Uncharacterized protein</fullName>
    </submittedName>
</protein>
<accession>A0A917AVK4</accession>
<comment type="caution">
    <text evidence="1">The sequence shown here is derived from an EMBL/GenBank/DDBJ whole genome shotgun (WGS) entry which is preliminary data.</text>
</comment>
<dbReference type="AlphaFoldDB" id="A0A917AVK4"/>
<organism evidence="1 2">
    <name type="scientific">Nesterenkonia cremea</name>
    <dbReference type="NCBI Taxonomy" id="1882340"/>
    <lineage>
        <taxon>Bacteria</taxon>
        <taxon>Bacillati</taxon>
        <taxon>Actinomycetota</taxon>
        <taxon>Actinomycetes</taxon>
        <taxon>Micrococcales</taxon>
        <taxon>Micrococcaceae</taxon>
        <taxon>Nesterenkonia</taxon>
    </lineage>
</organism>
<dbReference type="Proteomes" id="UP000633136">
    <property type="component" value="Unassembled WGS sequence"/>
</dbReference>
<dbReference type="RefSeq" id="WP_188686702.1">
    <property type="nucleotide sequence ID" value="NZ_BMIS01000017.1"/>
</dbReference>
<keyword evidence="2" id="KW-1185">Reference proteome</keyword>
<proteinExistence type="predicted"/>
<gene>
    <name evidence="1" type="ORF">GCM10011401_26630</name>
</gene>
<dbReference type="EMBL" id="BMIS01000017">
    <property type="protein sequence ID" value="GGE78038.1"/>
    <property type="molecule type" value="Genomic_DNA"/>
</dbReference>
<evidence type="ECO:0000313" key="1">
    <source>
        <dbReference type="EMBL" id="GGE78038.1"/>
    </source>
</evidence>
<reference evidence="1" key="1">
    <citation type="journal article" date="2014" name="Int. J. Syst. Evol. Microbiol.">
        <title>Complete genome sequence of Corynebacterium casei LMG S-19264T (=DSM 44701T), isolated from a smear-ripened cheese.</title>
        <authorList>
            <consortium name="US DOE Joint Genome Institute (JGI-PGF)"/>
            <person name="Walter F."/>
            <person name="Albersmeier A."/>
            <person name="Kalinowski J."/>
            <person name="Ruckert C."/>
        </authorList>
    </citation>
    <scope>NUCLEOTIDE SEQUENCE</scope>
    <source>
        <strain evidence="1">CGMCC 1.15388</strain>
    </source>
</reference>
<evidence type="ECO:0000313" key="2">
    <source>
        <dbReference type="Proteomes" id="UP000633136"/>
    </source>
</evidence>
<name>A0A917AVK4_9MICC</name>